<keyword evidence="2" id="KW-0732">Signal</keyword>
<dbReference type="InterPro" id="IPR036709">
    <property type="entry name" value="Autotransporte_beta_dom_sf"/>
</dbReference>
<feature type="compositionally biased region" description="Gly residues" evidence="1">
    <location>
        <begin position="2661"/>
        <end position="2696"/>
    </location>
</feature>
<proteinExistence type="predicted"/>
<accession>A0A0F3MQM3</accession>
<feature type="region of interest" description="Disordered" evidence="1">
    <location>
        <begin position="2655"/>
        <end position="2705"/>
    </location>
</feature>
<comment type="caution">
    <text evidence="4">The sequence shown here is derived from an EMBL/GenBank/DDBJ whole genome shotgun (WGS) entry which is preliminary data.</text>
</comment>
<dbReference type="InterPro" id="IPR005546">
    <property type="entry name" value="Autotransporte_beta"/>
</dbReference>
<dbReference type="PATRIC" id="fig|1359196.3.peg.98"/>
<gene>
    <name evidence="4" type="ORF">RFEPED_0104</name>
</gene>
<organism evidence="4 5">
    <name type="scientific">Rickettsia felis str. Pedreira</name>
    <dbReference type="NCBI Taxonomy" id="1359196"/>
    <lineage>
        <taxon>Bacteria</taxon>
        <taxon>Pseudomonadati</taxon>
        <taxon>Pseudomonadota</taxon>
        <taxon>Alphaproteobacteria</taxon>
        <taxon>Rickettsiales</taxon>
        <taxon>Rickettsiaceae</taxon>
        <taxon>Rickettsieae</taxon>
        <taxon>Rickettsia</taxon>
        <taxon>spotted fever group</taxon>
    </lineage>
</organism>
<feature type="region of interest" description="Disordered" evidence="1">
    <location>
        <begin position="2804"/>
        <end position="2836"/>
    </location>
</feature>
<dbReference type="Gene3D" id="2.40.128.130">
    <property type="entry name" value="Autotransporter beta-domain"/>
    <property type="match status" value="1"/>
</dbReference>
<evidence type="ECO:0000256" key="2">
    <source>
        <dbReference type="SAM" id="SignalP"/>
    </source>
</evidence>
<feature type="domain" description="Autotransporter" evidence="3">
    <location>
        <begin position="2840"/>
        <end position="3122"/>
    </location>
</feature>
<dbReference type="SUPFAM" id="SSF103515">
    <property type="entry name" value="Autotransporter"/>
    <property type="match status" value="1"/>
</dbReference>
<feature type="signal peptide" evidence="2">
    <location>
        <begin position="1"/>
        <end position="26"/>
    </location>
</feature>
<name>A0A0F3MQM3_RICFI</name>
<dbReference type="SMART" id="SM00869">
    <property type="entry name" value="Autotransporter"/>
    <property type="match status" value="1"/>
</dbReference>
<evidence type="ECO:0000256" key="1">
    <source>
        <dbReference type="SAM" id="MobiDB-lite"/>
    </source>
</evidence>
<dbReference type="Proteomes" id="UP000033475">
    <property type="component" value="Unassembled WGS sequence"/>
</dbReference>
<sequence length="3122" mass="319415">MKKSKILRKFLTTASLCGTLFTSSNAAGATIPNLGSVSLSTGAGLVGGVFNNGDIIQIAVGGIGIKISADKANAVVGGINTLIALPAFGGVEVSQNVSIGPLSATVGLTPNFGPLKFISNNVTSIITGVGNQTFNNIDFAGKNSTLQINNGLNITTQIDNTVAGNNGIITFAGTGTISNNIGLTNSLSQINVGNGEAQIYMPGAGNSIINAANINLTNNNSILTLFDGNVTTLTGNINNTTGVDGQGILNLAHDLASDNIITGDIGNIGSLAAINVLLGSATLNSTILKATNINLQSNTSVLNLDDDIIVTGNINGANGVNGTLNFIGNATLNGNINNLNILQCSGGNGKILDLQGNITVNSIVFADSVLASGTISVNGLLNVGGITFNNSNASGGTLIINTENTINVALLNAIKAKIQINANLTINDPSAGDIGDIRIANNTTYTIDAANGNVNLLNNGAKIIFEGADSELDLVNTSNINDRQFTFYNNLNKSGNDEYGIVRIGATTKDLTIENNGGPYTIGQDNTHRLKEFIVDGAGNIVVDNTVFTKLLSMNSTGQVTFNQALDLGAGGNIAFGKDGTLVVNGVTGSVTTSANNQGTLTINSGNINGTIGSNGSSLKLVNIGANLVTFSANVFAPVVLTNAGSALTLADGVTLTGAVTTNNNTKGILSLGVGSNVTGQIGANGAALEKINIGAGASSLGSNIYVGSTVLTNQTSVLTLNNNVVVNGNITTTAGNDSGKLIFAGDGSVISNVGANGAALEEVIFNGVDNIGGTANGAVFNVANIAANATVTELMTGDLVYNAAGKVTATGGLTGNIDFQNNAGTFNLGAGSTLTGTVTSTGGVNGTLNVSDAGIITGNIDNLNILEFSGSTGTTLDLQGNTRVNSIVFTNNAAASGTINAGGELTLGSLTFNANAVGDVLVINAPSTINGAILNGLKGKIEIKANLTINDPSAGEVNEIDIADNTTYTIDAKNGNIDLLKNGAKIVFEGADSRLDLINTSVTDDRTFTLYNNLNKSGNDEYGIVRIGATTKDLTIANNGGPYTIGQDNTHRLKNFIVDGAGNIVVDNTVFTKLLSMNSTGQVTFNQALDLGAGGNILFGADGELIVKGVTGSVTTSANNQGTLTIQSGNVTGTIGANGSSLKLVNIGANPVTFSDDVFAPVALTNAGSALTLADGVTLTGAVTTNNNTKGILVLGAGSSVTGGIGGNNAALERVTLGAGASSLGGNIYSGAVALTDQTSILTLQDGAVVNGGITTTAGDGKSKLIFAKDGAVTGNVGAVGSALEEVVFNGADNIGGTANAETFTVANAAANAVITGLATGTLKYTDTGTITANGGWTGDIDFNNKAGTFILGANSTLTGAVSSTGGINGTLKALGSGSITGVVNGLDIFEFSGSNGTAFDLAGNTTVNNVLFTNSNAASGTININAGLNSGQITFNMGNANGGTLVINAPTTVGDIVNAANGNIIINADFTITDPDAGGIHNITIKDNTTYTIDSINGNVDLLANGAKIIFEGADSELDLINANDRTFTLHNNLNPSNAQDEFGIVRIGATKKDLTIANNGGPYTIGQDNTHRLKNFIVDGAGNIVVDNTVFTKLLSMNSTGQVTFNQELDLGADGLIVFGDVGTLIANDDVTGDIDFHGKAGTFELDDGATIDGSVLGTGGVAGTLNFIGDGNVTGNIGTDAANSPATINIQGDNTKNITIANDIFVGNINFTNGGVLQLSGNLTTPNIDFGAKGGTLEFNGNNTYNLNAVIANGQNGILNVFTTLKSTDASIGTVKTINIGKVGTPQNFTVQVNNGNLALLSSPNSSINFGDADSQLILSAPIDQTVTFANSLNGIKTGGGIVTLDGNGNNLTVSGNNGATFGTVGNELASLNIKGKVTVTNNLDVQNIQQLNINNGAVFTDQSLTSAKIANISIGEVTGSATYALDAVNSDFDLNTGGIVFEHQDSVLELKNSSNANDRTITLTAALDPGNDQFGIVNLTTDTNKLTIDNNGNAAYTLGTVNHRLKQLTFSSTGNGAIALNVGINVENIALNVKTIELGVVNANVLFNKNATYTATGDINGNVDFQGNAGVINLNDGIKIDGIVTSTGNVNGTLNWGGAGEVTGLITNIAMLKAGAGDVLLSAGGNYSITEIQGNGNNDLTFAANSNLTGGINTSGGQAVNLVFQGGGSVSGSVGSNAAVGDITIQAGAVNFGSTVKSGNVILSNGATMQVNNNVTATDISGENANDGTLKLNNLAPINITGTLGNNNTIGTIEVANNDATVTGGLKAQNINFSNAAQAATLTLGAAAQVTNITTAGNNIHTLAVTDLDTGNGVIGAANNRLKAIELTGNGTVTVNSKNFYSGITTANNGQGNVKLNIDGGIVYDLGSKLGSLASVQVSGNSTVKGDVYSKDINVDAGKTIDFDRGNNNTNPKNLAVPGAIVDLDVLPRSLSLFNYLTDIKADNLNFADATTTANFKDAVLIDAPINNGGTFKFNENVWLKQEITNAKSIEIASNKFMLLEKNIKADTLIADEANLVLLNNLEMNTNLNVRDVVLDVATYELKYTGNVTHNGLLTIITHFDTALQKGGHILVGNGANVDMSGLDNLIVKIKSRSDITKITSNTKHQVVALEAGGAFTPAPQAKVTIDASGEQNRFVKWVSDANGLVLLANTDNEGGDGGNGGDNGGGDGGNGGGNGGGGSGGGGNSGGGGAVSIFDPSPILDDTKNNQVASGIANQLINNVKGFGNNTDSGKLLNDLGLISPSRVSEALDRLGHRTNTNGINEGVGEFNGIEIEDLLTDIAINMDNLTSERIGNRLEELGDENTLSGQNEPNSNQNRRRRTSTTNNQAAVAAGDEDNIGTGIWGIPFYGKATQKSKNGSSGYKSNTGGGIIGFDYNIDNSIVIGAAYTMADSKVRHKNDKNGDRTKAKSNIYSIYGLYNWLTNNFFVEAIGSYGRNKVKNYEKRLTSTNDQTAIGKFTNTFYSGELLGGYNYLMSHLTTITPMLGIRYATFKNNSYKENSTTFQNLSIRKNSYNKFETILGLKGVTNYLVQDIIVKSELHGFINYNFKGKLPNIDARLDGIDGPLTTVRFKPAKITYNLGGGISTKYNMMEFGIRYNLSLAKKYMANQGSLKIKVNL</sequence>
<dbReference type="PROSITE" id="PS51208">
    <property type="entry name" value="AUTOTRANSPORTER"/>
    <property type="match status" value="1"/>
</dbReference>
<protein>
    <submittedName>
        <fullName evidence="4">Putative cell surface antigen Sca3</fullName>
    </submittedName>
</protein>
<dbReference type="RefSeq" id="WP_011271023.1">
    <property type="nucleotide sequence ID" value="NZ_LANQ01000001.1"/>
</dbReference>
<reference evidence="4 5" key="1">
    <citation type="submission" date="2015-01" db="EMBL/GenBank/DDBJ databases">
        <title>Genome Sequencing of Rickettsiales.</title>
        <authorList>
            <person name="Daugherty S.C."/>
            <person name="Su Q."/>
            <person name="Abolude K."/>
            <person name="Beier-Sexton M."/>
            <person name="Carlyon J.A."/>
            <person name="Carter R."/>
            <person name="Day N.P."/>
            <person name="Dumler S.J."/>
            <person name="Dyachenko V."/>
            <person name="Godinez A."/>
            <person name="Kurtti T.J."/>
            <person name="Lichay M."/>
            <person name="Mullins K.E."/>
            <person name="Ott S."/>
            <person name="Pappas-Brown V."/>
            <person name="Paris D.H."/>
            <person name="Patel P."/>
            <person name="Richards A.L."/>
            <person name="Sadzewicz L."/>
            <person name="Sears K."/>
            <person name="Seidman D."/>
            <person name="Sengamalay N."/>
            <person name="Stenos J."/>
            <person name="Tallon L.J."/>
            <person name="Vincent G."/>
            <person name="Fraser C.M."/>
            <person name="Munderloh U."/>
            <person name="Dunning-Hotopp J.C."/>
        </authorList>
    </citation>
    <scope>NUCLEOTIDE SEQUENCE [LARGE SCALE GENOMIC DNA]</scope>
    <source>
        <strain evidence="4 5">Pedreira</strain>
    </source>
</reference>
<feature type="chain" id="PRO_5002464813" evidence="2">
    <location>
        <begin position="27"/>
        <end position="3122"/>
    </location>
</feature>
<evidence type="ECO:0000259" key="3">
    <source>
        <dbReference type="PROSITE" id="PS51208"/>
    </source>
</evidence>
<evidence type="ECO:0000313" key="4">
    <source>
        <dbReference type="EMBL" id="KJV57737.1"/>
    </source>
</evidence>
<dbReference type="EMBL" id="LANQ01000001">
    <property type="protein sequence ID" value="KJV57737.1"/>
    <property type="molecule type" value="Genomic_DNA"/>
</dbReference>
<evidence type="ECO:0000313" key="5">
    <source>
        <dbReference type="Proteomes" id="UP000033475"/>
    </source>
</evidence>